<dbReference type="InterPro" id="IPR006224">
    <property type="entry name" value="PsdUridine_synth_RluA-like_CS"/>
</dbReference>
<dbReference type="PANTHER" id="PTHR21600">
    <property type="entry name" value="MITOCHONDRIAL RNA PSEUDOURIDINE SYNTHASE"/>
    <property type="match status" value="1"/>
</dbReference>
<organism evidence="10 11">
    <name type="scientific">Piscinibacterium candidicorallinum</name>
    <dbReference type="NCBI Taxonomy" id="1793872"/>
    <lineage>
        <taxon>Bacteria</taxon>
        <taxon>Pseudomonadati</taxon>
        <taxon>Pseudomonadota</taxon>
        <taxon>Betaproteobacteria</taxon>
        <taxon>Burkholderiales</taxon>
        <taxon>Piscinibacterium</taxon>
    </lineage>
</organism>
<evidence type="ECO:0000256" key="7">
    <source>
        <dbReference type="PROSITE-ProRule" id="PRU00182"/>
    </source>
</evidence>
<dbReference type="EMBL" id="JBHRTI010000003">
    <property type="protein sequence ID" value="MFC3147067.1"/>
    <property type="molecule type" value="Genomic_DNA"/>
</dbReference>
<evidence type="ECO:0000256" key="1">
    <source>
        <dbReference type="ARBA" id="ARBA00000381"/>
    </source>
</evidence>
<keyword evidence="11" id="KW-1185">Reference proteome</keyword>
<dbReference type="InterPro" id="IPR006225">
    <property type="entry name" value="PsdUridine_synth_RluC/D"/>
</dbReference>
<evidence type="ECO:0000256" key="3">
    <source>
        <dbReference type="ARBA" id="ARBA00010876"/>
    </source>
</evidence>
<keyword evidence="6 8" id="KW-0413">Isomerase</keyword>
<dbReference type="CDD" id="cd02869">
    <property type="entry name" value="PseudoU_synth_RluA_like"/>
    <property type="match status" value="1"/>
</dbReference>
<keyword evidence="4" id="KW-0698">rRNA processing</keyword>
<comment type="catalytic activity">
    <reaction evidence="8">
        <text>a uridine in RNA = a pseudouridine in RNA</text>
        <dbReference type="Rhea" id="RHEA:48348"/>
        <dbReference type="Rhea" id="RHEA-COMP:12068"/>
        <dbReference type="Rhea" id="RHEA-COMP:12069"/>
        <dbReference type="ChEBI" id="CHEBI:65314"/>
        <dbReference type="ChEBI" id="CHEBI:65315"/>
    </reaction>
</comment>
<dbReference type="PROSITE" id="PS50889">
    <property type="entry name" value="S4"/>
    <property type="match status" value="1"/>
</dbReference>
<dbReference type="Proteomes" id="UP001595556">
    <property type="component" value="Unassembled WGS sequence"/>
</dbReference>
<dbReference type="CDD" id="cd00165">
    <property type="entry name" value="S4"/>
    <property type="match status" value="1"/>
</dbReference>
<dbReference type="InterPro" id="IPR006145">
    <property type="entry name" value="PsdUridine_synth_RsuA/RluA"/>
</dbReference>
<proteinExistence type="inferred from homology"/>
<dbReference type="SUPFAM" id="SSF55174">
    <property type="entry name" value="Alpha-L RNA-binding motif"/>
    <property type="match status" value="1"/>
</dbReference>
<dbReference type="InterPro" id="IPR050188">
    <property type="entry name" value="RluA_PseudoU_synthase"/>
</dbReference>
<dbReference type="SUPFAM" id="SSF55120">
    <property type="entry name" value="Pseudouridine synthase"/>
    <property type="match status" value="1"/>
</dbReference>
<reference evidence="11" key="1">
    <citation type="journal article" date="2019" name="Int. J. Syst. Evol. Microbiol.">
        <title>The Global Catalogue of Microorganisms (GCM) 10K type strain sequencing project: providing services to taxonomists for standard genome sequencing and annotation.</title>
        <authorList>
            <consortium name="The Broad Institute Genomics Platform"/>
            <consortium name="The Broad Institute Genome Sequencing Center for Infectious Disease"/>
            <person name="Wu L."/>
            <person name="Ma J."/>
        </authorList>
    </citation>
    <scope>NUCLEOTIDE SEQUENCE [LARGE SCALE GENOMIC DNA]</scope>
    <source>
        <strain evidence="11">KCTC 52168</strain>
    </source>
</reference>
<accession>A0ABV7H4X6</accession>
<dbReference type="SMART" id="SM00363">
    <property type="entry name" value="S4"/>
    <property type="match status" value="1"/>
</dbReference>
<comment type="similarity">
    <text evidence="3 8">Belongs to the pseudouridine synthase RluA family.</text>
</comment>
<protein>
    <recommendedName>
        <fullName evidence="8">Pseudouridine synthase</fullName>
        <ecNumber evidence="8">5.4.99.-</ecNumber>
    </recommendedName>
</protein>
<keyword evidence="5 7" id="KW-0694">RNA-binding</keyword>
<dbReference type="Gene3D" id="3.30.2350.10">
    <property type="entry name" value="Pseudouridine synthase"/>
    <property type="match status" value="1"/>
</dbReference>
<evidence type="ECO:0000256" key="6">
    <source>
        <dbReference type="ARBA" id="ARBA00023235"/>
    </source>
</evidence>
<dbReference type="Gene3D" id="3.10.290.10">
    <property type="entry name" value="RNA-binding S4 domain"/>
    <property type="match status" value="1"/>
</dbReference>
<dbReference type="EC" id="5.4.99.-" evidence="8"/>
<dbReference type="RefSeq" id="WP_377302561.1">
    <property type="nucleotide sequence ID" value="NZ_CP180191.1"/>
</dbReference>
<dbReference type="InterPro" id="IPR020103">
    <property type="entry name" value="PsdUridine_synth_cat_dom_sf"/>
</dbReference>
<evidence type="ECO:0000256" key="8">
    <source>
        <dbReference type="RuleBase" id="RU362028"/>
    </source>
</evidence>
<comment type="caution">
    <text evidence="10">The sequence shown here is derived from an EMBL/GenBank/DDBJ whole genome shotgun (WGS) entry which is preliminary data.</text>
</comment>
<sequence>MVDEAGEGQRLDNFLLRHLKGVPKSHVYRIVRSGEVRVNGRRAGVDDRLAVGDAVRVPPIRLAQPAATKPAPAREFPVLFEDDHLLIIDKPAGVAVHGGSGVSSGVIEQLRAARQPKFLELAHRIDRETSGILVLAKRRSALTAVQADLRNSGNAGGWKKEYRLAVFGQPPFERKEVKLSLTKDTGPNGERHVRVDEDGQYALTRFAVQQRYAHGALLSARIATGRTHQIRVHAQSLGLPLVGDERYGDFALNKARKVGRMLLHAARLELTHPASGERLVVECPLPADFQRELDKLDAP</sequence>
<dbReference type="Pfam" id="PF01479">
    <property type="entry name" value="S4"/>
    <property type="match status" value="1"/>
</dbReference>
<dbReference type="InterPro" id="IPR036986">
    <property type="entry name" value="S4_RNA-bd_sf"/>
</dbReference>
<evidence type="ECO:0000256" key="2">
    <source>
        <dbReference type="ARBA" id="ARBA00002876"/>
    </source>
</evidence>
<evidence type="ECO:0000256" key="5">
    <source>
        <dbReference type="ARBA" id="ARBA00022884"/>
    </source>
</evidence>
<name>A0ABV7H4X6_9BURK</name>
<gene>
    <name evidence="10" type="ORF">ACFOEN_05360</name>
</gene>
<dbReference type="PROSITE" id="PS01129">
    <property type="entry name" value="PSI_RLU"/>
    <property type="match status" value="1"/>
</dbReference>
<evidence type="ECO:0000259" key="9">
    <source>
        <dbReference type="SMART" id="SM00363"/>
    </source>
</evidence>
<comment type="function">
    <text evidence="2">Responsible for synthesis of pseudouridine from uracil at positions 955, 2504 and 2580 in 23S ribosomal RNA.</text>
</comment>
<feature type="domain" description="RNA-binding S4" evidence="9">
    <location>
        <begin position="9"/>
        <end position="68"/>
    </location>
</feature>
<comment type="catalytic activity">
    <reaction evidence="1">
        <text>uridine(955/2504/2580) in 23S rRNA = pseudouridine(955/2504/2580) in 23S rRNA</text>
        <dbReference type="Rhea" id="RHEA:42528"/>
        <dbReference type="Rhea" id="RHEA-COMP:10099"/>
        <dbReference type="Rhea" id="RHEA-COMP:10100"/>
        <dbReference type="ChEBI" id="CHEBI:65314"/>
        <dbReference type="ChEBI" id="CHEBI:65315"/>
        <dbReference type="EC" id="5.4.99.24"/>
    </reaction>
</comment>
<evidence type="ECO:0000313" key="11">
    <source>
        <dbReference type="Proteomes" id="UP001595556"/>
    </source>
</evidence>
<dbReference type="NCBIfam" id="TIGR00005">
    <property type="entry name" value="rluA_subfam"/>
    <property type="match status" value="1"/>
</dbReference>
<evidence type="ECO:0000256" key="4">
    <source>
        <dbReference type="ARBA" id="ARBA00022552"/>
    </source>
</evidence>
<evidence type="ECO:0000313" key="10">
    <source>
        <dbReference type="EMBL" id="MFC3147067.1"/>
    </source>
</evidence>
<dbReference type="Pfam" id="PF00849">
    <property type="entry name" value="PseudoU_synth_2"/>
    <property type="match status" value="1"/>
</dbReference>
<dbReference type="PANTHER" id="PTHR21600:SF92">
    <property type="entry name" value="RIBOSOMAL LARGE SUBUNIT PSEUDOURIDINE SYNTHASE C"/>
    <property type="match status" value="1"/>
</dbReference>
<dbReference type="InterPro" id="IPR002942">
    <property type="entry name" value="S4_RNA-bd"/>
</dbReference>